<comment type="caution">
    <text evidence="2">The sequence shown here is derived from an EMBL/GenBank/DDBJ whole genome shotgun (WGS) entry which is preliminary data.</text>
</comment>
<feature type="transmembrane region" description="Helical" evidence="1">
    <location>
        <begin position="86"/>
        <end position="109"/>
    </location>
</feature>
<keyword evidence="1" id="KW-1133">Transmembrane helix</keyword>
<sequence>MTAVSTTVHRILLALLAVTGVLVGSWAYFAPKHWYDTFPGLGLRWLPQLGPYNEHFVKDVGAFYLGLTVLSVCAFVYIANATLVRVAAGAWTVFNLLHLVFHVQMLHMYEPRDQVLNVIALSTVLLVSLALLLPQRAPTP</sequence>
<keyword evidence="3" id="KW-1185">Reference proteome</keyword>
<accession>A0ABT1MAS6</accession>
<keyword evidence="1" id="KW-0472">Membrane</keyword>
<feature type="transmembrane region" description="Helical" evidence="1">
    <location>
        <begin position="12"/>
        <end position="29"/>
    </location>
</feature>
<evidence type="ECO:0000256" key="1">
    <source>
        <dbReference type="SAM" id="Phobius"/>
    </source>
</evidence>
<keyword evidence="1" id="KW-0812">Transmembrane</keyword>
<evidence type="ECO:0000313" key="3">
    <source>
        <dbReference type="Proteomes" id="UP001651690"/>
    </source>
</evidence>
<name>A0ABT1MAS6_9MYCO</name>
<dbReference type="EMBL" id="JANDBD010000015">
    <property type="protein sequence ID" value="MCP9276274.1"/>
    <property type="molecule type" value="Genomic_DNA"/>
</dbReference>
<proteinExistence type="predicted"/>
<protein>
    <submittedName>
        <fullName evidence="2">Uncharacterized protein</fullName>
    </submittedName>
</protein>
<dbReference type="RefSeq" id="WP_255064234.1">
    <property type="nucleotide sequence ID" value="NZ_JANDBD010000015.1"/>
</dbReference>
<organism evidence="2 3">
    <name type="scientific">Mycolicibacterium arenosum</name>
    <dbReference type="NCBI Taxonomy" id="2952157"/>
    <lineage>
        <taxon>Bacteria</taxon>
        <taxon>Bacillati</taxon>
        <taxon>Actinomycetota</taxon>
        <taxon>Actinomycetes</taxon>
        <taxon>Mycobacteriales</taxon>
        <taxon>Mycobacteriaceae</taxon>
        <taxon>Mycolicibacterium</taxon>
    </lineage>
</organism>
<dbReference type="Proteomes" id="UP001651690">
    <property type="component" value="Unassembled WGS sequence"/>
</dbReference>
<feature type="transmembrane region" description="Helical" evidence="1">
    <location>
        <begin position="61"/>
        <end position="79"/>
    </location>
</feature>
<reference evidence="2 3" key="1">
    <citation type="submission" date="2022-06" db="EMBL/GenBank/DDBJ databases">
        <title>Mycolicibacterium sp. CAU 1645 isolated from seawater.</title>
        <authorList>
            <person name="Kim W."/>
        </authorList>
    </citation>
    <scope>NUCLEOTIDE SEQUENCE [LARGE SCALE GENOMIC DNA]</scope>
    <source>
        <strain evidence="2 3">CAU 1645</strain>
    </source>
</reference>
<feature type="transmembrane region" description="Helical" evidence="1">
    <location>
        <begin position="115"/>
        <end position="133"/>
    </location>
</feature>
<gene>
    <name evidence="2" type="ORF">NM203_29205</name>
</gene>
<evidence type="ECO:0000313" key="2">
    <source>
        <dbReference type="EMBL" id="MCP9276274.1"/>
    </source>
</evidence>